<evidence type="ECO:0000259" key="1">
    <source>
        <dbReference type="Pfam" id="PF01636"/>
    </source>
</evidence>
<name>A0A1J7ITY0_9PEZI</name>
<evidence type="ECO:0000313" key="3">
    <source>
        <dbReference type="Proteomes" id="UP000182658"/>
    </source>
</evidence>
<dbReference type="AlphaFoldDB" id="A0A1J7ITY0"/>
<dbReference type="SUPFAM" id="SSF56112">
    <property type="entry name" value="Protein kinase-like (PK-like)"/>
    <property type="match status" value="1"/>
</dbReference>
<evidence type="ECO:0000313" key="2">
    <source>
        <dbReference type="EMBL" id="OIW30773.1"/>
    </source>
</evidence>
<dbReference type="Pfam" id="PF01636">
    <property type="entry name" value="APH"/>
    <property type="match status" value="1"/>
</dbReference>
<dbReference type="InterPro" id="IPR011009">
    <property type="entry name" value="Kinase-like_dom_sf"/>
</dbReference>
<gene>
    <name evidence="2" type="ORF">CONLIGDRAFT_574343</name>
</gene>
<keyword evidence="3" id="KW-1185">Reference proteome</keyword>
<dbReference type="Proteomes" id="UP000182658">
    <property type="component" value="Unassembled WGS sequence"/>
</dbReference>
<sequence length="397" mass="44479">MPALSEAEEAALSNQLLQELAPRPPFACSSLTRLSGGSTNFVYRGTLATPRPSGVKTVIVKHFKGSLSINRDFPVDISRCIIELVMLSALPGFSLTTTALVRTPFLYYHNSEANTQIHTDFSDTTDLRAVLLSNPTLDNSISPSFPPPLTLGRKIGSWLRGFHNWASSPPEYELRAEIGQYESMRKLKHLVNYGTLIGILQKFPDVLDGSGDLKALEEVKAMADRELERQPALRERLPPRRDDHLWGIIHGDFCMLNVLVSNDSKRAHHEAGDVDKLFVIDWELAQYNHRAYDLGHMIGDLYEQKHFNDADSAMLCVRGFVEGYGGLSDELAFRTAIHVGTQLIGGYNRRPKRGNATAPEEMIVDMLRVAKDFVVKGWEKDREWFEGSPLAPLFTNK</sequence>
<dbReference type="OrthoDB" id="25129at2759"/>
<proteinExistence type="predicted"/>
<feature type="domain" description="Aminoglycoside phosphotransferase" evidence="1">
    <location>
        <begin position="203"/>
        <end position="322"/>
    </location>
</feature>
<dbReference type="Gene3D" id="3.30.200.20">
    <property type="entry name" value="Phosphorylase Kinase, domain 1"/>
    <property type="match status" value="1"/>
</dbReference>
<reference evidence="2 3" key="1">
    <citation type="submission" date="2016-10" db="EMBL/GenBank/DDBJ databases">
        <title>Draft genome sequence of Coniochaeta ligniaria NRRL30616, a lignocellulolytic fungus for bioabatement of inhibitors in plant biomass hydrolysates.</title>
        <authorList>
            <consortium name="DOE Joint Genome Institute"/>
            <person name="Jimenez D.J."/>
            <person name="Hector R.E."/>
            <person name="Riley R."/>
            <person name="Sun H."/>
            <person name="Grigoriev I.V."/>
            <person name="Van Elsas J.D."/>
            <person name="Nichols N.N."/>
        </authorList>
    </citation>
    <scope>NUCLEOTIDE SEQUENCE [LARGE SCALE GENOMIC DNA]</scope>
    <source>
        <strain evidence="2 3">NRRL 30616</strain>
    </source>
</reference>
<dbReference type="STRING" id="1408157.A0A1J7ITY0"/>
<protein>
    <recommendedName>
        <fullName evidence="1">Aminoglycoside phosphotransferase domain-containing protein</fullName>
    </recommendedName>
</protein>
<organism evidence="2 3">
    <name type="scientific">Coniochaeta ligniaria NRRL 30616</name>
    <dbReference type="NCBI Taxonomy" id="1408157"/>
    <lineage>
        <taxon>Eukaryota</taxon>
        <taxon>Fungi</taxon>
        <taxon>Dikarya</taxon>
        <taxon>Ascomycota</taxon>
        <taxon>Pezizomycotina</taxon>
        <taxon>Sordariomycetes</taxon>
        <taxon>Sordariomycetidae</taxon>
        <taxon>Coniochaetales</taxon>
        <taxon>Coniochaetaceae</taxon>
        <taxon>Coniochaeta</taxon>
    </lineage>
</organism>
<accession>A0A1J7ITY0</accession>
<dbReference type="Gene3D" id="3.90.1200.10">
    <property type="match status" value="1"/>
</dbReference>
<dbReference type="EMBL" id="KV875096">
    <property type="protein sequence ID" value="OIW30773.1"/>
    <property type="molecule type" value="Genomic_DNA"/>
</dbReference>
<dbReference type="InterPro" id="IPR002575">
    <property type="entry name" value="Aminoglycoside_PTrfase"/>
</dbReference>
<dbReference type="InParanoid" id="A0A1J7ITY0"/>